<keyword evidence="1" id="KW-0472">Membrane</keyword>
<dbReference type="RefSeq" id="XP_034239894.1">
    <property type="nucleotide sequence ID" value="XM_034384003.1"/>
</dbReference>
<dbReference type="InParanoid" id="A0A6P8ZM31"/>
<keyword evidence="1" id="KW-1133">Transmembrane helix</keyword>
<feature type="chain" id="PRO_5028404081" evidence="2">
    <location>
        <begin position="19"/>
        <end position="224"/>
    </location>
</feature>
<dbReference type="InterPro" id="IPR036179">
    <property type="entry name" value="Ig-like_dom_sf"/>
</dbReference>
<keyword evidence="2" id="KW-0732">Signal</keyword>
<dbReference type="GeneID" id="117644487"/>
<evidence type="ECO:0000256" key="1">
    <source>
        <dbReference type="SAM" id="Phobius"/>
    </source>
</evidence>
<accession>A0A6P8ZM31</accession>
<dbReference type="KEGG" id="tpal:117644487"/>
<dbReference type="AlphaFoldDB" id="A0A6P8ZM31"/>
<protein>
    <submittedName>
        <fullName evidence="4">Uncharacterized protein LOC117644487</fullName>
    </submittedName>
</protein>
<reference evidence="4" key="1">
    <citation type="submission" date="2025-08" db="UniProtKB">
        <authorList>
            <consortium name="RefSeq"/>
        </authorList>
    </citation>
    <scope>IDENTIFICATION</scope>
    <source>
        <tissue evidence="4">Total insect</tissue>
    </source>
</reference>
<evidence type="ECO:0000313" key="3">
    <source>
        <dbReference type="Proteomes" id="UP000515158"/>
    </source>
</evidence>
<keyword evidence="3" id="KW-1185">Reference proteome</keyword>
<organism evidence="4">
    <name type="scientific">Thrips palmi</name>
    <name type="common">Melon thrips</name>
    <dbReference type="NCBI Taxonomy" id="161013"/>
    <lineage>
        <taxon>Eukaryota</taxon>
        <taxon>Metazoa</taxon>
        <taxon>Ecdysozoa</taxon>
        <taxon>Arthropoda</taxon>
        <taxon>Hexapoda</taxon>
        <taxon>Insecta</taxon>
        <taxon>Pterygota</taxon>
        <taxon>Neoptera</taxon>
        <taxon>Paraneoptera</taxon>
        <taxon>Thysanoptera</taxon>
        <taxon>Terebrantia</taxon>
        <taxon>Thripoidea</taxon>
        <taxon>Thripidae</taxon>
        <taxon>Thrips</taxon>
    </lineage>
</organism>
<name>A0A6P8ZM31_THRPL</name>
<proteinExistence type="predicted"/>
<keyword evidence="1" id="KW-0812">Transmembrane</keyword>
<evidence type="ECO:0000313" key="4">
    <source>
        <dbReference type="RefSeq" id="XP_034239894.1"/>
    </source>
</evidence>
<dbReference type="SUPFAM" id="SSF48726">
    <property type="entry name" value="Immunoglobulin"/>
    <property type="match status" value="1"/>
</dbReference>
<gene>
    <name evidence="4" type="primary">LOC117644487</name>
</gene>
<feature type="signal peptide" evidence="2">
    <location>
        <begin position="1"/>
        <end position="18"/>
    </location>
</feature>
<sequence length="224" mass="24707">MALLTLCVLALGLASALADVIVKEVAAGAMAILECHSNDDHHRFAYWQLHDDKVVGPGNAYDDYKYKYEVLTGRLYIKGVSTSEAGFYKCVSRALAAADPANIKIDNVELIVKKDWEEVYEDDPENNTFRAVTALTVVLVLLLVLLFFLRMRRSRPLRFRDLIDEESQDEAPAAAAAQGQARADVYRPTTLPSSSQGLGVKDNLAVAVDTDFPTVFESSHDGRL</sequence>
<feature type="transmembrane region" description="Helical" evidence="1">
    <location>
        <begin position="129"/>
        <end position="149"/>
    </location>
</feature>
<dbReference type="InterPro" id="IPR013783">
    <property type="entry name" value="Ig-like_fold"/>
</dbReference>
<dbReference type="Gene3D" id="2.60.40.10">
    <property type="entry name" value="Immunoglobulins"/>
    <property type="match status" value="1"/>
</dbReference>
<dbReference type="OrthoDB" id="10258440at2759"/>
<evidence type="ECO:0000256" key="2">
    <source>
        <dbReference type="SAM" id="SignalP"/>
    </source>
</evidence>
<dbReference type="Proteomes" id="UP000515158">
    <property type="component" value="Unplaced"/>
</dbReference>